<name>A0A8X6JTD1_TRICU</name>
<dbReference type="AlphaFoldDB" id="A0A8X6JTD1"/>
<organism evidence="1 2">
    <name type="scientific">Trichonephila clavata</name>
    <name type="common">Joro spider</name>
    <name type="synonym">Nephila clavata</name>
    <dbReference type="NCBI Taxonomy" id="2740835"/>
    <lineage>
        <taxon>Eukaryota</taxon>
        <taxon>Metazoa</taxon>
        <taxon>Ecdysozoa</taxon>
        <taxon>Arthropoda</taxon>
        <taxon>Chelicerata</taxon>
        <taxon>Arachnida</taxon>
        <taxon>Araneae</taxon>
        <taxon>Araneomorphae</taxon>
        <taxon>Entelegynae</taxon>
        <taxon>Araneoidea</taxon>
        <taxon>Nephilidae</taxon>
        <taxon>Trichonephila</taxon>
    </lineage>
</organism>
<proteinExistence type="predicted"/>
<dbReference type="EMBL" id="BMAO01007766">
    <property type="protein sequence ID" value="GFR18336.1"/>
    <property type="molecule type" value="Genomic_DNA"/>
</dbReference>
<dbReference type="PANTHER" id="PTHR47326:SF1">
    <property type="entry name" value="HTH PSQ-TYPE DOMAIN-CONTAINING PROTEIN"/>
    <property type="match status" value="1"/>
</dbReference>
<keyword evidence="2" id="KW-1185">Reference proteome</keyword>
<dbReference type="Proteomes" id="UP000887116">
    <property type="component" value="Unassembled WGS sequence"/>
</dbReference>
<comment type="caution">
    <text evidence="1">The sequence shown here is derived from an EMBL/GenBank/DDBJ whole genome shotgun (WGS) entry which is preliminary data.</text>
</comment>
<accession>A0A8X6JTD1</accession>
<dbReference type="PANTHER" id="PTHR47326">
    <property type="entry name" value="TRANSPOSABLE ELEMENT TC3 TRANSPOSASE-LIKE PROTEIN"/>
    <property type="match status" value="1"/>
</dbReference>
<gene>
    <name evidence="1" type="ORF">TNCT_619031</name>
</gene>
<protein>
    <submittedName>
        <fullName evidence="1">Uncharacterized protein</fullName>
    </submittedName>
</protein>
<dbReference type="OrthoDB" id="7902892at2759"/>
<evidence type="ECO:0000313" key="2">
    <source>
        <dbReference type="Proteomes" id="UP000887116"/>
    </source>
</evidence>
<sequence>MLGSKSLYQCTLAIAIRISETTIQFVLQDGALHPFHVHRVQLLQPNDHPRRVTFSQWVVNKNAADMHFASCMVFCDESIFSIEGMFNLHNEHMCA</sequence>
<evidence type="ECO:0000313" key="1">
    <source>
        <dbReference type="EMBL" id="GFR18336.1"/>
    </source>
</evidence>
<reference evidence="1" key="1">
    <citation type="submission" date="2020-07" db="EMBL/GenBank/DDBJ databases">
        <title>Multicomponent nature underlies the extraordinary mechanical properties of spider dragline silk.</title>
        <authorList>
            <person name="Kono N."/>
            <person name="Nakamura H."/>
            <person name="Mori M."/>
            <person name="Yoshida Y."/>
            <person name="Ohtoshi R."/>
            <person name="Malay A.D."/>
            <person name="Moran D.A.P."/>
            <person name="Tomita M."/>
            <person name="Numata K."/>
            <person name="Arakawa K."/>
        </authorList>
    </citation>
    <scope>NUCLEOTIDE SEQUENCE</scope>
</reference>